<feature type="domain" description="Helicase C-terminal" evidence="2">
    <location>
        <begin position="55"/>
        <end position="120"/>
    </location>
</feature>
<dbReference type="Proteomes" id="UP000271889">
    <property type="component" value="Unassembled WGS sequence"/>
</dbReference>
<dbReference type="InterPro" id="IPR001650">
    <property type="entry name" value="Helicase_C-like"/>
</dbReference>
<accession>A0A3P7MPH8</accession>
<protein>
    <recommendedName>
        <fullName evidence="2">Helicase C-terminal domain-containing protein</fullName>
    </recommendedName>
</protein>
<dbReference type="GO" id="GO:0016787">
    <property type="term" value="F:hydrolase activity"/>
    <property type="evidence" value="ECO:0007669"/>
    <property type="project" value="UniProtKB-KW"/>
</dbReference>
<reference evidence="3 4" key="1">
    <citation type="submission" date="2018-11" db="EMBL/GenBank/DDBJ databases">
        <authorList>
            <consortium name="Pathogen Informatics"/>
        </authorList>
    </citation>
    <scope>NUCLEOTIDE SEQUENCE [LARGE SCALE GENOMIC DNA]</scope>
</reference>
<dbReference type="Gene3D" id="3.40.50.300">
    <property type="entry name" value="P-loop containing nucleotide triphosphate hydrolases"/>
    <property type="match status" value="3"/>
</dbReference>
<dbReference type="InterPro" id="IPR049730">
    <property type="entry name" value="SNF2/RAD54-like_C"/>
</dbReference>
<feature type="non-terminal residue" evidence="3">
    <location>
        <position position="1"/>
    </location>
</feature>
<dbReference type="AlphaFoldDB" id="A0A3P7MPH8"/>
<evidence type="ECO:0000259" key="2">
    <source>
        <dbReference type="Pfam" id="PF00271"/>
    </source>
</evidence>
<dbReference type="SUPFAM" id="SSF52540">
    <property type="entry name" value="P-loop containing nucleoside triphosphate hydrolases"/>
    <property type="match status" value="1"/>
</dbReference>
<keyword evidence="1" id="KW-0378">Hydrolase</keyword>
<dbReference type="PANTHER" id="PTHR10799">
    <property type="entry name" value="SNF2/RAD54 HELICASE FAMILY"/>
    <property type="match status" value="1"/>
</dbReference>
<sequence>EKFYEKKKWEDVAEDLSYQSDFQIHQICEKYRSTKKFLLSEDLALDEDLALESGKCRILDKLLPKIIEKGDKLLIFSQFTSMLDILEVYMRIRGYAYKRLDGSTPVMERQEMINEFNNDDDLFAEDRCHRMGQKKEVFVTKLISKDTVEAEDRCHRMGQKKEVFVTKLISKDTVEMESKDKLK</sequence>
<dbReference type="InterPro" id="IPR027417">
    <property type="entry name" value="P-loop_NTPase"/>
</dbReference>
<organism evidence="3 4">
    <name type="scientific">Cylicostephanus goldi</name>
    <name type="common">Nematode worm</name>
    <dbReference type="NCBI Taxonomy" id="71465"/>
    <lineage>
        <taxon>Eukaryota</taxon>
        <taxon>Metazoa</taxon>
        <taxon>Ecdysozoa</taxon>
        <taxon>Nematoda</taxon>
        <taxon>Chromadorea</taxon>
        <taxon>Rhabditida</taxon>
        <taxon>Rhabditina</taxon>
        <taxon>Rhabditomorpha</taxon>
        <taxon>Strongyloidea</taxon>
        <taxon>Strongylidae</taxon>
        <taxon>Cylicostephanus</taxon>
    </lineage>
</organism>
<feature type="non-terminal residue" evidence="3">
    <location>
        <position position="183"/>
    </location>
</feature>
<dbReference type="OrthoDB" id="448448at2759"/>
<dbReference type="CDD" id="cd18793">
    <property type="entry name" value="SF2_C_SNF"/>
    <property type="match status" value="1"/>
</dbReference>
<gene>
    <name evidence="3" type="ORF">CGOC_LOCUS11851</name>
</gene>
<keyword evidence="4" id="KW-1185">Reference proteome</keyword>
<evidence type="ECO:0000313" key="4">
    <source>
        <dbReference type="Proteomes" id="UP000271889"/>
    </source>
</evidence>
<evidence type="ECO:0000313" key="3">
    <source>
        <dbReference type="EMBL" id="VDN31544.1"/>
    </source>
</evidence>
<name>A0A3P7MPH8_CYLGO</name>
<proteinExistence type="predicted"/>
<evidence type="ECO:0000256" key="1">
    <source>
        <dbReference type="ARBA" id="ARBA00022801"/>
    </source>
</evidence>
<dbReference type="EMBL" id="UYRV01119122">
    <property type="protein sequence ID" value="VDN31544.1"/>
    <property type="molecule type" value="Genomic_DNA"/>
</dbReference>
<dbReference type="Pfam" id="PF00271">
    <property type="entry name" value="Helicase_C"/>
    <property type="match status" value="1"/>
</dbReference>